<organism evidence="2 3">
    <name type="scientific">Colletotrichum orchidophilum</name>
    <dbReference type="NCBI Taxonomy" id="1209926"/>
    <lineage>
        <taxon>Eukaryota</taxon>
        <taxon>Fungi</taxon>
        <taxon>Dikarya</taxon>
        <taxon>Ascomycota</taxon>
        <taxon>Pezizomycotina</taxon>
        <taxon>Sordariomycetes</taxon>
        <taxon>Hypocreomycetidae</taxon>
        <taxon>Glomerellales</taxon>
        <taxon>Glomerellaceae</taxon>
        <taxon>Colletotrichum</taxon>
    </lineage>
</organism>
<comment type="caution">
    <text evidence="2">The sequence shown here is derived from an EMBL/GenBank/DDBJ whole genome shotgun (WGS) entry which is preliminary data.</text>
</comment>
<dbReference type="GeneID" id="34554041"/>
<dbReference type="AlphaFoldDB" id="A0A1G4BRL1"/>
<dbReference type="EMBL" id="MJBS01000004">
    <property type="protein sequence ID" value="OHF04013.1"/>
    <property type="molecule type" value="Genomic_DNA"/>
</dbReference>
<accession>A0A1G4BRL1</accession>
<name>A0A1G4BRL1_9PEZI</name>
<feature type="transmembrane region" description="Helical" evidence="1">
    <location>
        <begin position="107"/>
        <end position="125"/>
    </location>
</feature>
<evidence type="ECO:0000313" key="2">
    <source>
        <dbReference type="EMBL" id="OHF04013.1"/>
    </source>
</evidence>
<feature type="transmembrane region" description="Helical" evidence="1">
    <location>
        <begin position="81"/>
        <end position="101"/>
    </location>
</feature>
<keyword evidence="1" id="KW-0472">Membrane</keyword>
<keyword evidence="1" id="KW-0812">Transmembrane</keyword>
<dbReference type="RefSeq" id="XP_022481148.1">
    <property type="nucleotide sequence ID" value="XM_022612531.1"/>
</dbReference>
<dbReference type="OrthoDB" id="5096049at2759"/>
<reference evidence="2 3" key="1">
    <citation type="submission" date="2016-09" db="EMBL/GenBank/DDBJ databases">
        <authorList>
            <person name="Capua I."/>
            <person name="De Benedictis P."/>
            <person name="Joannis T."/>
            <person name="Lombin L.H."/>
            <person name="Cattoli G."/>
        </authorList>
    </citation>
    <scope>NUCLEOTIDE SEQUENCE [LARGE SCALE GENOMIC DNA]</scope>
    <source>
        <strain evidence="2 3">IMI 309357</strain>
    </source>
</reference>
<proteinExistence type="predicted"/>
<dbReference type="Proteomes" id="UP000176998">
    <property type="component" value="Unassembled WGS sequence"/>
</dbReference>
<keyword evidence="1" id="KW-1133">Transmembrane helix</keyword>
<evidence type="ECO:0000256" key="1">
    <source>
        <dbReference type="SAM" id="Phobius"/>
    </source>
</evidence>
<protein>
    <submittedName>
        <fullName evidence="2">Uncharacterized protein</fullName>
    </submittedName>
</protein>
<evidence type="ECO:0000313" key="3">
    <source>
        <dbReference type="Proteomes" id="UP000176998"/>
    </source>
</evidence>
<sequence length="126" mass="14216">MNSATFAILADAGYDIYRWALDSNPIQDYDEPFFRTIGERCYTIQTTYFYIPPQLGFFSPGPCRLQGVEGCFFVKMASFSLMLYLLLGVASLSGAGAPYAFLRKAILLPPIIFVFTWILMCVVSYE</sequence>
<keyword evidence="3" id="KW-1185">Reference proteome</keyword>
<gene>
    <name evidence="2" type="ORF">CORC01_00875</name>
</gene>